<evidence type="ECO:0000256" key="2">
    <source>
        <dbReference type="ARBA" id="ARBA00022475"/>
    </source>
</evidence>
<feature type="transmembrane region" description="Helical" evidence="8">
    <location>
        <begin position="209"/>
        <end position="228"/>
    </location>
</feature>
<dbReference type="InterPro" id="IPR050297">
    <property type="entry name" value="LipidA_mod_glycosyltrf_83"/>
</dbReference>
<protein>
    <submittedName>
        <fullName evidence="11">Glycosyltransferase family 39 protein</fullName>
    </submittedName>
</protein>
<name>A0ABV5AEP3_9BACL</name>
<dbReference type="PANTHER" id="PTHR33908">
    <property type="entry name" value="MANNOSYLTRANSFERASE YKCB-RELATED"/>
    <property type="match status" value="1"/>
</dbReference>
<dbReference type="EMBL" id="JBDXSU010000007">
    <property type="protein sequence ID" value="MFB5190718.1"/>
    <property type="molecule type" value="Genomic_DNA"/>
</dbReference>
<evidence type="ECO:0000313" key="12">
    <source>
        <dbReference type="Proteomes" id="UP001579974"/>
    </source>
</evidence>
<keyword evidence="5 8" id="KW-0812">Transmembrane</keyword>
<feature type="transmembrane region" description="Helical" evidence="8">
    <location>
        <begin position="12"/>
        <end position="29"/>
    </location>
</feature>
<comment type="caution">
    <text evidence="11">The sequence shown here is derived from an EMBL/GenBank/DDBJ whole genome shotgun (WGS) entry which is preliminary data.</text>
</comment>
<feature type="transmembrane region" description="Helical" evidence="8">
    <location>
        <begin position="366"/>
        <end position="385"/>
    </location>
</feature>
<comment type="subcellular location">
    <subcellularLocation>
        <location evidence="1">Cell membrane</location>
        <topology evidence="1">Multi-pass membrane protein</topology>
    </subcellularLocation>
</comment>
<gene>
    <name evidence="11" type="ORF">KKP3000_004203</name>
</gene>
<keyword evidence="2" id="KW-1003">Cell membrane</keyword>
<feature type="transmembrane region" description="Helical" evidence="8">
    <location>
        <begin position="397"/>
        <end position="414"/>
    </location>
</feature>
<dbReference type="Pfam" id="PF24878">
    <property type="entry name" value="YkcB_C"/>
    <property type="match status" value="1"/>
</dbReference>
<feature type="transmembrane region" description="Helical" evidence="8">
    <location>
        <begin position="138"/>
        <end position="155"/>
    </location>
</feature>
<feature type="transmembrane region" description="Helical" evidence="8">
    <location>
        <begin position="420"/>
        <end position="439"/>
    </location>
</feature>
<evidence type="ECO:0000256" key="7">
    <source>
        <dbReference type="ARBA" id="ARBA00023136"/>
    </source>
</evidence>
<keyword evidence="7 8" id="KW-0472">Membrane</keyword>
<feature type="transmembrane region" description="Helical" evidence="8">
    <location>
        <begin position="506"/>
        <end position="526"/>
    </location>
</feature>
<dbReference type="PANTHER" id="PTHR33908:SF3">
    <property type="entry name" value="UNDECAPRENYL PHOSPHATE-ALPHA-4-AMINO-4-DEOXY-L-ARABINOSE ARABINOSYL TRANSFERASE"/>
    <property type="match status" value="1"/>
</dbReference>
<dbReference type="InterPro" id="IPR056785">
    <property type="entry name" value="YkcA/B-like_C"/>
</dbReference>
<organism evidence="11 12">
    <name type="scientific">Alicyclobacillus fastidiosus</name>
    <dbReference type="NCBI Taxonomy" id="392011"/>
    <lineage>
        <taxon>Bacteria</taxon>
        <taxon>Bacillati</taxon>
        <taxon>Bacillota</taxon>
        <taxon>Bacilli</taxon>
        <taxon>Bacillales</taxon>
        <taxon>Alicyclobacillaceae</taxon>
        <taxon>Alicyclobacillus</taxon>
    </lineage>
</organism>
<accession>A0ABV5AEP3</accession>
<feature type="transmembrane region" description="Helical" evidence="8">
    <location>
        <begin position="114"/>
        <end position="132"/>
    </location>
</feature>
<dbReference type="Pfam" id="PF13231">
    <property type="entry name" value="PMT_2"/>
    <property type="match status" value="1"/>
</dbReference>
<dbReference type="RefSeq" id="WP_275474508.1">
    <property type="nucleotide sequence ID" value="NZ_CP162940.1"/>
</dbReference>
<dbReference type="InterPro" id="IPR038731">
    <property type="entry name" value="RgtA/B/C-like"/>
</dbReference>
<feature type="transmembrane region" description="Helical" evidence="8">
    <location>
        <begin position="164"/>
        <end position="180"/>
    </location>
</feature>
<proteinExistence type="predicted"/>
<keyword evidence="12" id="KW-1185">Reference proteome</keyword>
<feature type="domain" description="Putative mannosyltransferase YkcA/B-like C-terminal" evidence="10">
    <location>
        <begin position="573"/>
        <end position="644"/>
    </location>
</feature>
<feature type="transmembrane region" description="Helical" evidence="8">
    <location>
        <begin position="451"/>
        <end position="473"/>
    </location>
</feature>
<sequence length="764" mass="81096">MSKIQFRRRHVWLILIGLVSIFLDFWNLSKDGYGNTYYAAAVKSMLQSFHNFFFLSFDPGGFITIDKPPVGFWLQAFSAWIFGFHGWSILAPEALAGVISVLLLYHLVAKRHGYVPGLIAAFLLAITPLSVATNRNNTIDSILTTACLVAAWALLKAAEGKHRLAWLLTAAGVLGIGFNIKFAEAFLVLPALIAGYIFVKGIRVRTKVVHLFLAACVLTVVSFSWSVIVDAVPAQDRPWVGSTQTNSEVNLAFGYDGIERVTGSLNGAHGGSGMRTAARSAQTGYAKGQGAYFGNNARSTQNGFQFHGQTNHPASGGGFAHGQGGQGQAYQQGQSQRFVGANRGAWSGGGNGGLLRLFTSSDATQIGWWLPLGIAGFVLVLVTYVRRKSDEAKDWPSVAMWGVWFATTVLYFTFVAALHTYYMVTMAPAIAAMIGIGFGQVRHYLQHKGRVALGVVVVVLGMAAYQLHLVWSYPTLRGTLALLVGIGAVVALGALVLTFVSDRRRLFNGAMVAASLFSIAVIPAYWSYSTLTYAGNGSDPTAGPNVSRSLGNNNFPGNFAGFGQTGTNVNEKLLSFLKSHYQGGYLLATQNATTAAPYILATGLPVMAMGGFRGTDPAITASQLEKLAEAGKVKYFLVSGTRTSVSGANQAASDKFSSAFGGNGSAAGYRDFADRTGADFGGFRNGDATGGYAAMGGFGSFGTSSTQSQNLSWIEKNCKLVPTSEWEDTTTTKASGGSLSGFGGFGSFGGATELYEYVGKTATK</sequence>
<keyword evidence="3" id="KW-0328">Glycosyltransferase</keyword>
<reference evidence="11 12" key="1">
    <citation type="journal article" date="2024" name="Int. J. Mol. Sci.">
        <title>Exploration of Alicyclobacillus spp. Genome in Search of Antibiotic Resistance.</title>
        <authorList>
            <person name="Bucka-Kolendo J."/>
            <person name="Kiousi D.E."/>
            <person name="Dekowska A."/>
            <person name="Mikolajczuk-Szczyrba A."/>
            <person name="Karadedos D.M."/>
            <person name="Michael P."/>
            <person name="Galanis A."/>
            <person name="Sokolowska B."/>
        </authorList>
    </citation>
    <scope>NUCLEOTIDE SEQUENCE [LARGE SCALE GENOMIC DNA]</scope>
    <source>
        <strain evidence="11 12">KKP 3000</strain>
    </source>
</reference>
<evidence type="ECO:0000256" key="6">
    <source>
        <dbReference type="ARBA" id="ARBA00022989"/>
    </source>
</evidence>
<feature type="transmembrane region" description="Helical" evidence="8">
    <location>
        <begin position="186"/>
        <end position="202"/>
    </location>
</feature>
<keyword evidence="4" id="KW-0808">Transferase</keyword>
<evidence type="ECO:0000259" key="9">
    <source>
        <dbReference type="Pfam" id="PF13231"/>
    </source>
</evidence>
<evidence type="ECO:0000259" key="10">
    <source>
        <dbReference type="Pfam" id="PF24878"/>
    </source>
</evidence>
<evidence type="ECO:0000313" key="11">
    <source>
        <dbReference type="EMBL" id="MFB5190718.1"/>
    </source>
</evidence>
<feature type="transmembrane region" description="Helical" evidence="8">
    <location>
        <begin position="77"/>
        <end position="107"/>
    </location>
</feature>
<dbReference type="Proteomes" id="UP001579974">
    <property type="component" value="Unassembled WGS sequence"/>
</dbReference>
<feature type="transmembrane region" description="Helical" evidence="8">
    <location>
        <begin position="479"/>
        <end position="499"/>
    </location>
</feature>
<feature type="domain" description="Glycosyltransferase RgtA/B/C/D-like" evidence="9">
    <location>
        <begin position="66"/>
        <end position="225"/>
    </location>
</feature>
<evidence type="ECO:0000256" key="3">
    <source>
        <dbReference type="ARBA" id="ARBA00022676"/>
    </source>
</evidence>
<evidence type="ECO:0000256" key="5">
    <source>
        <dbReference type="ARBA" id="ARBA00022692"/>
    </source>
</evidence>
<evidence type="ECO:0000256" key="4">
    <source>
        <dbReference type="ARBA" id="ARBA00022679"/>
    </source>
</evidence>
<evidence type="ECO:0000256" key="8">
    <source>
        <dbReference type="SAM" id="Phobius"/>
    </source>
</evidence>
<evidence type="ECO:0000256" key="1">
    <source>
        <dbReference type="ARBA" id="ARBA00004651"/>
    </source>
</evidence>
<keyword evidence="6 8" id="KW-1133">Transmembrane helix</keyword>